<dbReference type="NCBIfam" id="TIGR02619">
    <property type="entry name" value="putative CRISPR-associated protein, APE2256 family"/>
    <property type="match status" value="1"/>
</dbReference>
<proteinExistence type="predicted"/>
<feature type="domain" description="CRISPR system ring nuclease SSO1393-like" evidence="1">
    <location>
        <begin position="63"/>
        <end position="198"/>
    </location>
</feature>
<organism evidence="2 3">
    <name type="scientific">Rarispira pelagica</name>
    <dbReference type="NCBI Taxonomy" id="3141764"/>
    <lineage>
        <taxon>Bacteria</taxon>
        <taxon>Pseudomonadati</taxon>
        <taxon>Spirochaetota</taxon>
        <taxon>Spirochaetia</taxon>
        <taxon>Winmispirales</taxon>
        <taxon>Winmispiraceae</taxon>
        <taxon>Rarispira</taxon>
    </lineage>
</organism>
<evidence type="ECO:0000259" key="1">
    <source>
        <dbReference type="Pfam" id="PF09651"/>
    </source>
</evidence>
<name>A0ABU9U8K9_9SPIR</name>
<evidence type="ECO:0000313" key="3">
    <source>
        <dbReference type="Proteomes" id="UP001466331"/>
    </source>
</evidence>
<reference evidence="2 3" key="1">
    <citation type="submission" date="2024-03" db="EMBL/GenBank/DDBJ databases">
        <title>Ignisphaera cupida sp. nov., a hyperthermophilic hydrolytic archaeon from a hot spring of Kamchatka, and proposal of Ignisphaeraceae fam. nov.</title>
        <authorList>
            <person name="Podosokorskaya O.A."/>
            <person name="Elcheninov A.G."/>
            <person name="Maltseva A.I."/>
            <person name="Zayulina K.S."/>
            <person name="Novikov A."/>
            <person name="Merkel A.Y."/>
        </authorList>
    </citation>
    <scope>NUCLEOTIDE SEQUENCE [LARGE SCALE GENOMIC DNA]</scope>
    <source>
        <strain evidence="2 3">38H-sp</strain>
    </source>
</reference>
<protein>
    <submittedName>
        <fullName evidence="2">CRISPR-associated protein</fullName>
    </submittedName>
</protein>
<sequence>MSKRNVLICTVGTSLFYGNLSGLTEKTPNRPDNWENIKSAYENKNWTLLARELLKLQPYDRICGAEINTIYDLIVKKRRNIDKLYLLVSDTEDGENTGRVLQEYFKKNSIIRISEVEFSKVEKLQDKKPKDFKSHGLRNLIREIAQIIQRVGGQENVMIDATGGYKAQIAIAVLIGIALNIPVSYKHERFSEIIDFPPMPISFDYSFLGEYSQILSIMEKGNILSEEEIEFTESGEKILALLEEMEEGGKTFYSLNYIGQILLTSYRLNNKKRIELRDAREEERKEPSFRKDHYPKNFIEYMRKVWKENKWIKTAYTVSYNKQKAIKGIGFSVKEIDGKKELVATYCDKNNFGSRFKIICTDDSEDVLTWAALELNTKYGKY</sequence>
<dbReference type="InterPro" id="IPR013442">
    <property type="entry name" value="SSO1393-like"/>
</dbReference>
<dbReference type="EMBL" id="JBCHKQ010000001">
    <property type="protein sequence ID" value="MEM5947007.1"/>
    <property type="molecule type" value="Genomic_DNA"/>
</dbReference>
<dbReference type="Proteomes" id="UP001466331">
    <property type="component" value="Unassembled WGS sequence"/>
</dbReference>
<comment type="caution">
    <text evidence="2">The sequence shown here is derived from an EMBL/GenBank/DDBJ whole genome shotgun (WGS) entry which is preliminary data.</text>
</comment>
<dbReference type="CDD" id="cd09742">
    <property type="entry name" value="Csm6_III-A"/>
    <property type="match status" value="1"/>
</dbReference>
<gene>
    <name evidence="2" type="ORF">WKV44_00450</name>
</gene>
<keyword evidence="3" id="KW-1185">Reference proteome</keyword>
<dbReference type="Gene3D" id="3.40.50.10770">
    <property type="entry name" value="Hypothetical protein VC1899 like domain (Restriction endonuclease-like)"/>
    <property type="match status" value="1"/>
</dbReference>
<dbReference type="Pfam" id="PF09651">
    <property type="entry name" value="Cas_APE2256"/>
    <property type="match status" value="1"/>
</dbReference>
<dbReference type="RefSeq" id="WP_420068461.1">
    <property type="nucleotide sequence ID" value="NZ_JBCHKQ010000001.1"/>
</dbReference>
<accession>A0ABU9U8K9</accession>
<evidence type="ECO:0000313" key="2">
    <source>
        <dbReference type="EMBL" id="MEM5947007.1"/>
    </source>
</evidence>